<dbReference type="NCBIfam" id="TIGR01509">
    <property type="entry name" value="HAD-SF-IA-v3"/>
    <property type="match status" value="1"/>
</dbReference>
<dbReference type="PANTHER" id="PTHR43611">
    <property type="entry name" value="ALPHA-D-GLUCOSE 1-PHOSPHATE PHOSPHATASE"/>
    <property type="match status" value="1"/>
</dbReference>
<dbReference type="EMBL" id="CP063845">
    <property type="protein sequence ID" value="UFP93133.1"/>
    <property type="molecule type" value="Genomic_DNA"/>
</dbReference>
<accession>A0ABY3PHI8</accession>
<keyword evidence="2" id="KW-1185">Reference proteome</keyword>
<sequence>MSMPLLVFDLMDTVIVDPFYREVPVYLGTSLEELIQVKHPTSWIEFETGLTDEMSFLTRFYREDTGLKLAYPEEFKQIFFSAYRFVDGIETLLATLRANDQKLWVLSNYSNWVLQARELLQLDRFFEGYCVSCDTGHRKPSPGAYRALMASTGAAQHLLIDDRPANVEGALQAGMDAILFTDTDALRRQLHSRGILEG</sequence>
<dbReference type="SUPFAM" id="SSF56784">
    <property type="entry name" value="HAD-like"/>
    <property type="match status" value="1"/>
</dbReference>
<protein>
    <submittedName>
        <fullName evidence="1">HAD-IA family hydrolase</fullName>
    </submittedName>
</protein>
<name>A0ABY3PHI8_9CYAN</name>
<dbReference type="SFLD" id="SFLDG01129">
    <property type="entry name" value="C1.5:_HAD__Beta-PGM__Phosphata"/>
    <property type="match status" value="1"/>
</dbReference>
<evidence type="ECO:0000313" key="2">
    <source>
        <dbReference type="Proteomes" id="UP001054846"/>
    </source>
</evidence>
<dbReference type="InterPro" id="IPR041492">
    <property type="entry name" value="HAD_2"/>
</dbReference>
<reference evidence="1 2" key="1">
    <citation type="journal article" date="2021" name="Genome Biol. Evol.">
        <title>Complete Genome Sequencing of a Novel Gloeobacter Species from a Waterfall Cave in Mexico.</title>
        <authorList>
            <person name="Saw J.H."/>
            <person name="Cardona T."/>
            <person name="Montejano G."/>
        </authorList>
    </citation>
    <scope>NUCLEOTIDE SEQUENCE [LARGE SCALE GENOMIC DNA]</scope>
    <source>
        <strain evidence="1">MG652769</strain>
    </source>
</reference>
<dbReference type="InterPro" id="IPR006439">
    <property type="entry name" value="HAD-SF_hydro_IA"/>
</dbReference>
<dbReference type="Gene3D" id="3.40.50.1000">
    <property type="entry name" value="HAD superfamily/HAD-like"/>
    <property type="match status" value="1"/>
</dbReference>
<dbReference type="Pfam" id="PF13419">
    <property type="entry name" value="HAD_2"/>
    <property type="match status" value="1"/>
</dbReference>
<dbReference type="InterPro" id="IPR023214">
    <property type="entry name" value="HAD_sf"/>
</dbReference>
<dbReference type="InterPro" id="IPR036412">
    <property type="entry name" value="HAD-like_sf"/>
</dbReference>
<dbReference type="SFLD" id="SFLDS00003">
    <property type="entry name" value="Haloacid_Dehalogenase"/>
    <property type="match status" value="1"/>
</dbReference>
<evidence type="ECO:0000313" key="1">
    <source>
        <dbReference type="EMBL" id="UFP93133.1"/>
    </source>
</evidence>
<gene>
    <name evidence="1" type="ORF">ISF26_15120</name>
</gene>
<proteinExistence type="predicted"/>
<dbReference type="GO" id="GO:0016787">
    <property type="term" value="F:hydrolase activity"/>
    <property type="evidence" value="ECO:0007669"/>
    <property type="project" value="UniProtKB-KW"/>
</dbReference>
<keyword evidence="1" id="KW-0378">Hydrolase</keyword>
<organism evidence="1 2">
    <name type="scientific">Gloeobacter morelensis MG652769</name>
    <dbReference type="NCBI Taxonomy" id="2781736"/>
    <lineage>
        <taxon>Bacteria</taxon>
        <taxon>Bacillati</taxon>
        <taxon>Cyanobacteriota</taxon>
        <taxon>Cyanophyceae</taxon>
        <taxon>Gloeobacterales</taxon>
        <taxon>Gloeobacteraceae</taxon>
        <taxon>Gloeobacter</taxon>
        <taxon>Gloeobacter morelensis</taxon>
    </lineage>
</organism>
<dbReference type="PANTHER" id="PTHR43611:SF3">
    <property type="entry name" value="FLAVIN MONONUCLEOTIDE HYDROLASE 1, CHLOROPLATIC"/>
    <property type="match status" value="1"/>
</dbReference>
<dbReference type="Proteomes" id="UP001054846">
    <property type="component" value="Chromosome"/>
</dbReference>